<proteinExistence type="predicted"/>
<evidence type="ECO:0000313" key="9">
    <source>
        <dbReference type="EMBL" id="SFB53836.1"/>
    </source>
</evidence>
<dbReference type="InterPro" id="IPR004681">
    <property type="entry name" value="TRAP_DctM"/>
</dbReference>
<feature type="transmembrane region" description="Helical" evidence="7">
    <location>
        <begin position="7"/>
        <end position="35"/>
    </location>
</feature>
<dbReference type="Pfam" id="PF06808">
    <property type="entry name" value="DctM"/>
    <property type="match status" value="1"/>
</dbReference>
<dbReference type="RefSeq" id="WP_177242775.1">
    <property type="nucleotide sequence ID" value="NZ_FOKG01000017.1"/>
</dbReference>
<dbReference type="EMBL" id="FOKG01000017">
    <property type="protein sequence ID" value="SFB53836.1"/>
    <property type="molecule type" value="Genomic_DNA"/>
</dbReference>
<feature type="transmembrane region" description="Helical" evidence="7">
    <location>
        <begin position="357"/>
        <end position="381"/>
    </location>
</feature>
<gene>
    <name evidence="9" type="ORF">SAMN05216266_117114</name>
</gene>
<protein>
    <submittedName>
        <fullName evidence="9">TRAP transporter, DctM subunit</fullName>
    </submittedName>
</protein>
<feature type="transmembrane region" description="Helical" evidence="7">
    <location>
        <begin position="306"/>
        <end position="327"/>
    </location>
</feature>
<evidence type="ECO:0000256" key="1">
    <source>
        <dbReference type="ARBA" id="ARBA00004429"/>
    </source>
</evidence>
<dbReference type="GO" id="GO:0022857">
    <property type="term" value="F:transmembrane transporter activity"/>
    <property type="evidence" value="ECO:0007669"/>
    <property type="project" value="TreeGrafter"/>
</dbReference>
<organism evidence="9 10">
    <name type="scientific">Amycolatopsis marina</name>
    <dbReference type="NCBI Taxonomy" id="490629"/>
    <lineage>
        <taxon>Bacteria</taxon>
        <taxon>Bacillati</taxon>
        <taxon>Actinomycetota</taxon>
        <taxon>Actinomycetes</taxon>
        <taxon>Pseudonocardiales</taxon>
        <taxon>Pseudonocardiaceae</taxon>
        <taxon>Amycolatopsis</taxon>
    </lineage>
</organism>
<sequence length="425" mass="44386">MITGILLLVGLLVLILVGVPVSYAFLATAAVYLLFVLELPVVTVAQRVGTGADSFALTAIPLFLLAGSLMNAGGITRRLINFANLLVGWLPGGLGAVNIAVSVFFAGISGSAVADASAVGKAMIPGMVQQGYPRSFAAGVTAGSSIVGPIIPPSIPIIVYGLASGLPIGALFLAGVFPGLLFGLVILIMTVLISLRRGYPRMHRITWSHALTATRDAIAALIMPLIIVLGIVSGIFTATESAAIAAFYALLLAAVFYRELNWRDIPKVFLETAVLSAAILFIIALASAFGWVLIRSGFPQVLSGALANSGLGVVGVLLLINLALLVFGMFMESNAAILVFTPLLLPIAAALDIDPIHLGIIIVFNLMMGLLTPPVGMCLFVTSSIARLPVMTVARAAWPYLASAVVTLIVITYWPPLTTWLPSQF</sequence>
<evidence type="ECO:0000256" key="4">
    <source>
        <dbReference type="ARBA" id="ARBA00022692"/>
    </source>
</evidence>
<keyword evidence="6 7" id="KW-0472">Membrane</keyword>
<feature type="transmembrane region" description="Helical" evidence="7">
    <location>
        <begin position="334"/>
        <end position="351"/>
    </location>
</feature>
<keyword evidence="5 7" id="KW-1133">Transmembrane helix</keyword>
<feature type="transmembrane region" description="Helical" evidence="7">
    <location>
        <begin position="242"/>
        <end position="260"/>
    </location>
</feature>
<feature type="transmembrane region" description="Helical" evidence="7">
    <location>
        <begin position="168"/>
        <end position="195"/>
    </location>
</feature>
<feature type="transmembrane region" description="Helical" evidence="7">
    <location>
        <begin position="79"/>
        <end position="97"/>
    </location>
</feature>
<dbReference type="NCBIfam" id="TIGR00786">
    <property type="entry name" value="dctM"/>
    <property type="match status" value="1"/>
</dbReference>
<reference evidence="10" key="1">
    <citation type="submission" date="2016-10" db="EMBL/GenBank/DDBJ databases">
        <authorList>
            <person name="Varghese N."/>
            <person name="Submissions S."/>
        </authorList>
    </citation>
    <scope>NUCLEOTIDE SEQUENCE [LARGE SCALE GENOMIC DNA]</scope>
    <source>
        <strain evidence="10">CGMCC 4.3568</strain>
    </source>
</reference>
<keyword evidence="4 7" id="KW-0812">Transmembrane</keyword>
<feature type="transmembrane region" description="Helical" evidence="7">
    <location>
        <begin position="393"/>
        <end position="414"/>
    </location>
</feature>
<name>A0A1I1BVX4_9PSEU</name>
<comment type="subcellular location">
    <subcellularLocation>
        <location evidence="1">Cell inner membrane</location>
        <topology evidence="1">Multi-pass membrane protein</topology>
    </subcellularLocation>
</comment>
<dbReference type="AlphaFoldDB" id="A0A1I1BVX4"/>
<dbReference type="PIRSF" id="PIRSF006066">
    <property type="entry name" value="HI0050"/>
    <property type="match status" value="1"/>
</dbReference>
<evidence type="ECO:0000259" key="8">
    <source>
        <dbReference type="Pfam" id="PF06808"/>
    </source>
</evidence>
<evidence type="ECO:0000256" key="3">
    <source>
        <dbReference type="ARBA" id="ARBA00022519"/>
    </source>
</evidence>
<dbReference type="GO" id="GO:0005886">
    <property type="term" value="C:plasma membrane"/>
    <property type="evidence" value="ECO:0007669"/>
    <property type="project" value="UniProtKB-SubCell"/>
</dbReference>
<feature type="domain" description="TRAP C4-dicarboxylate transport system permease DctM subunit" evidence="8">
    <location>
        <begin position="8"/>
        <end position="416"/>
    </location>
</feature>
<accession>A0A1I1BVX4</accession>
<evidence type="ECO:0000256" key="5">
    <source>
        <dbReference type="ARBA" id="ARBA00022989"/>
    </source>
</evidence>
<evidence type="ECO:0000256" key="2">
    <source>
        <dbReference type="ARBA" id="ARBA00022475"/>
    </source>
</evidence>
<dbReference type="Proteomes" id="UP000243799">
    <property type="component" value="Unassembled WGS sequence"/>
</dbReference>
<feature type="transmembrane region" description="Helical" evidence="7">
    <location>
        <begin position="216"/>
        <end position="236"/>
    </location>
</feature>
<keyword evidence="10" id="KW-1185">Reference proteome</keyword>
<feature type="transmembrane region" description="Helical" evidence="7">
    <location>
        <begin position="272"/>
        <end position="294"/>
    </location>
</feature>
<feature type="transmembrane region" description="Helical" evidence="7">
    <location>
        <begin position="55"/>
        <end position="72"/>
    </location>
</feature>
<dbReference type="PANTHER" id="PTHR33362:SF3">
    <property type="entry name" value="SIALIC ACID TRAP TRANSPORTER PERMEASE PROTEIN SIAT"/>
    <property type="match status" value="1"/>
</dbReference>
<dbReference type="InterPro" id="IPR010656">
    <property type="entry name" value="DctM"/>
</dbReference>
<dbReference type="PANTHER" id="PTHR33362">
    <property type="entry name" value="SIALIC ACID TRAP TRANSPORTER PERMEASE PROTEIN SIAT-RELATED"/>
    <property type="match status" value="1"/>
</dbReference>
<evidence type="ECO:0000256" key="7">
    <source>
        <dbReference type="SAM" id="Phobius"/>
    </source>
</evidence>
<evidence type="ECO:0000313" key="10">
    <source>
        <dbReference type="Proteomes" id="UP000243799"/>
    </source>
</evidence>
<keyword evidence="3" id="KW-0997">Cell inner membrane</keyword>
<evidence type="ECO:0000256" key="6">
    <source>
        <dbReference type="ARBA" id="ARBA00023136"/>
    </source>
</evidence>
<keyword evidence="2" id="KW-1003">Cell membrane</keyword>
<dbReference type="STRING" id="490629.SAMN05216266_117114"/>